<sequence length="94" mass="11255">MLIHVNTPFGTVLPLTPTIKSGSRAAFWTMTPWDLRNRSSDCIRWFRDSHVVRKVSLDFSKFVVRKQKYTLLAMFVIFQCFQPWRVFKFFCENM</sequence>
<accession>A0AAV4THG2</accession>
<dbReference type="AlphaFoldDB" id="A0AAV4THG2"/>
<dbReference type="Proteomes" id="UP001054837">
    <property type="component" value="Unassembled WGS sequence"/>
</dbReference>
<comment type="caution">
    <text evidence="1">The sequence shown here is derived from an EMBL/GenBank/DDBJ whole genome shotgun (WGS) entry which is preliminary data.</text>
</comment>
<evidence type="ECO:0000313" key="2">
    <source>
        <dbReference type="Proteomes" id="UP001054837"/>
    </source>
</evidence>
<organism evidence="1 2">
    <name type="scientific">Caerostris darwini</name>
    <dbReference type="NCBI Taxonomy" id="1538125"/>
    <lineage>
        <taxon>Eukaryota</taxon>
        <taxon>Metazoa</taxon>
        <taxon>Ecdysozoa</taxon>
        <taxon>Arthropoda</taxon>
        <taxon>Chelicerata</taxon>
        <taxon>Arachnida</taxon>
        <taxon>Araneae</taxon>
        <taxon>Araneomorphae</taxon>
        <taxon>Entelegynae</taxon>
        <taxon>Araneoidea</taxon>
        <taxon>Araneidae</taxon>
        <taxon>Caerostris</taxon>
    </lineage>
</organism>
<protein>
    <submittedName>
        <fullName evidence="1">Uncharacterized protein</fullName>
    </submittedName>
</protein>
<keyword evidence="2" id="KW-1185">Reference proteome</keyword>
<gene>
    <name evidence="1" type="ORF">CDAR_543901</name>
</gene>
<dbReference type="EMBL" id="BPLQ01009658">
    <property type="protein sequence ID" value="GIY45750.1"/>
    <property type="molecule type" value="Genomic_DNA"/>
</dbReference>
<proteinExistence type="predicted"/>
<reference evidence="1 2" key="1">
    <citation type="submission" date="2021-06" db="EMBL/GenBank/DDBJ databases">
        <title>Caerostris darwini draft genome.</title>
        <authorList>
            <person name="Kono N."/>
            <person name="Arakawa K."/>
        </authorList>
    </citation>
    <scope>NUCLEOTIDE SEQUENCE [LARGE SCALE GENOMIC DNA]</scope>
</reference>
<name>A0AAV4THG2_9ARAC</name>
<evidence type="ECO:0000313" key="1">
    <source>
        <dbReference type="EMBL" id="GIY45750.1"/>
    </source>
</evidence>